<keyword evidence="1" id="KW-1133">Transmembrane helix</keyword>
<evidence type="ECO:0000259" key="2">
    <source>
        <dbReference type="Pfam" id="PF13387"/>
    </source>
</evidence>
<evidence type="ECO:0000256" key="1">
    <source>
        <dbReference type="SAM" id="Phobius"/>
    </source>
</evidence>
<dbReference type="AlphaFoldDB" id="A0A2N9VRQ1"/>
<organism evidence="3 4">
    <name type="scientific">Phyllobacterium zundukense</name>
    <dbReference type="NCBI Taxonomy" id="1867719"/>
    <lineage>
        <taxon>Bacteria</taxon>
        <taxon>Pseudomonadati</taxon>
        <taxon>Pseudomonadota</taxon>
        <taxon>Alphaproteobacteria</taxon>
        <taxon>Hyphomicrobiales</taxon>
        <taxon>Phyllobacteriaceae</taxon>
        <taxon>Phyllobacterium</taxon>
    </lineage>
</organism>
<evidence type="ECO:0000313" key="3">
    <source>
        <dbReference type="EMBL" id="PIO42169.1"/>
    </source>
</evidence>
<proteinExistence type="predicted"/>
<keyword evidence="4" id="KW-1185">Reference proteome</keyword>
<dbReference type="RefSeq" id="WP_099999953.1">
    <property type="nucleotide sequence ID" value="NZ_CP017940.1"/>
</dbReference>
<feature type="transmembrane region" description="Helical" evidence="1">
    <location>
        <begin position="36"/>
        <end position="55"/>
    </location>
</feature>
<keyword evidence="1" id="KW-0812">Transmembrane</keyword>
<keyword evidence="1" id="KW-0472">Membrane</keyword>
<dbReference type="Proteomes" id="UP000232163">
    <property type="component" value="Unassembled WGS sequence"/>
</dbReference>
<evidence type="ECO:0000313" key="4">
    <source>
        <dbReference type="Proteomes" id="UP000232163"/>
    </source>
</evidence>
<gene>
    <name evidence="3" type="ORF">B5P45_24360</name>
</gene>
<dbReference type="OrthoDB" id="274718at2"/>
<feature type="transmembrane region" description="Helical" evidence="1">
    <location>
        <begin position="62"/>
        <end position="79"/>
    </location>
</feature>
<comment type="caution">
    <text evidence="3">The sequence shown here is derived from an EMBL/GenBank/DDBJ whole genome shotgun (WGS) entry which is preliminary data.</text>
</comment>
<feature type="domain" description="Lnb N-terminal periplasmic" evidence="2">
    <location>
        <begin position="125"/>
        <end position="279"/>
    </location>
</feature>
<name>A0A2N9VRQ1_9HYPH</name>
<dbReference type="EMBL" id="MZMT01000053">
    <property type="protein sequence ID" value="PIO42169.1"/>
    <property type="molecule type" value="Genomic_DNA"/>
</dbReference>
<sequence length="328" mass="37576">MFILRFLGLILLVLFTLLAFVWGGFALWYQLPFGVAGNIGCLILWAGAAFAVLWLEFRGRPRRALIVLVPVMIGLGYWWNTITPSLNRIWAEDVAQTVTGTLNGSHVTLANVRNFEWRTPTDFSPRWEVRSYDLQDLASVDIFLSYWSNPAIAHTLVSFGFNNGDHVVFSAEIRKERHEQFSEIGGFFKEFELAMIAADERDIIRLRTNIRKEDVYRYRINLKPEMRQALFLSYLNNANQLATTAKFYNTITANCTTVIFDMVRAITPDIPLDYRIVLSGYLPGYLYDLGAIDRQKPLDEVVKSALINQRALDADNDPDFSTKIRVEN</sequence>
<dbReference type="Pfam" id="PF13387">
    <property type="entry name" value="Lnb_N"/>
    <property type="match status" value="1"/>
</dbReference>
<reference evidence="4" key="1">
    <citation type="journal article" date="2017" name="Int J Environ Stud">
        <title>Does the Miocene-Pliocene relict legume Oxytropis triphylla form nitrogen-fixing nodules with a combination of bacterial strains?</title>
        <authorList>
            <person name="Safronova V."/>
            <person name="Belimov A."/>
            <person name="Sazanova A."/>
            <person name="Kuznetsova I."/>
            <person name="Popova J."/>
            <person name="Andronov E."/>
            <person name="Verkhozina A."/>
            <person name="Tikhonovich I."/>
        </authorList>
    </citation>
    <scope>NUCLEOTIDE SEQUENCE [LARGE SCALE GENOMIC DNA]</scope>
    <source>
        <strain evidence="4">Tri-38</strain>
    </source>
</reference>
<dbReference type="InterPro" id="IPR025178">
    <property type="entry name" value="Lnb_N"/>
</dbReference>
<accession>A0A2N9VRQ1</accession>
<protein>
    <recommendedName>
        <fullName evidence="2">Lnb N-terminal periplasmic domain-containing protein</fullName>
    </recommendedName>
</protein>